<reference evidence="8 9" key="1">
    <citation type="journal article" date="2023" name="Arcadia Sci">
        <title>De novo assembly of a long-read Amblyomma americanum tick genome.</title>
        <authorList>
            <person name="Chou S."/>
            <person name="Poskanzer K.E."/>
            <person name="Rollins M."/>
            <person name="Thuy-Boun P.S."/>
        </authorList>
    </citation>
    <scope>NUCLEOTIDE SEQUENCE [LARGE SCALE GENOMIC DNA]</scope>
    <source>
        <strain evidence="8">F_SG_1</strain>
        <tissue evidence="8">Salivary glands</tissue>
    </source>
</reference>
<dbReference type="SUPFAM" id="SSF53383">
    <property type="entry name" value="PLP-dependent transferases"/>
    <property type="match status" value="1"/>
</dbReference>
<keyword evidence="3" id="KW-0032">Aminotransferase</keyword>
<protein>
    <recommendedName>
        <fullName evidence="2">kynurenine--oxoglutarate transaminase</fullName>
        <ecNumber evidence="2">2.6.1.7</ecNumber>
    </recommendedName>
</protein>
<dbReference type="GO" id="GO:0030170">
    <property type="term" value="F:pyridoxal phosphate binding"/>
    <property type="evidence" value="ECO:0007669"/>
    <property type="project" value="InterPro"/>
</dbReference>
<dbReference type="Pfam" id="PF00155">
    <property type="entry name" value="Aminotran_1_2"/>
    <property type="match status" value="1"/>
</dbReference>
<dbReference type="InterPro" id="IPR015421">
    <property type="entry name" value="PyrdxlP-dep_Trfase_major"/>
</dbReference>
<gene>
    <name evidence="8" type="ORF">V5799_004349</name>
</gene>
<name>A0AAQ4D6D1_AMBAM</name>
<evidence type="ECO:0000256" key="3">
    <source>
        <dbReference type="ARBA" id="ARBA00022576"/>
    </source>
</evidence>
<dbReference type="GO" id="GO:0016212">
    <property type="term" value="F:kynurenine-oxoglutarate transaminase activity"/>
    <property type="evidence" value="ECO:0007669"/>
    <property type="project" value="UniProtKB-EC"/>
</dbReference>
<evidence type="ECO:0000256" key="1">
    <source>
        <dbReference type="ARBA" id="ARBA00001933"/>
    </source>
</evidence>
<keyword evidence="9" id="KW-1185">Reference proteome</keyword>
<evidence type="ECO:0000256" key="4">
    <source>
        <dbReference type="ARBA" id="ARBA00022679"/>
    </source>
</evidence>
<dbReference type="Proteomes" id="UP001321473">
    <property type="component" value="Unassembled WGS sequence"/>
</dbReference>
<accession>A0AAQ4D6D1</accession>
<dbReference type="PANTHER" id="PTHR43807">
    <property type="entry name" value="FI04487P"/>
    <property type="match status" value="1"/>
</dbReference>
<dbReference type="InterPro" id="IPR015424">
    <property type="entry name" value="PyrdxlP-dep_Trfase"/>
</dbReference>
<organism evidence="8 9">
    <name type="scientific">Amblyomma americanum</name>
    <name type="common">Lone star tick</name>
    <dbReference type="NCBI Taxonomy" id="6943"/>
    <lineage>
        <taxon>Eukaryota</taxon>
        <taxon>Metazoa</taxon>
        <taxon>Ecdysozoa</taxon>
        <taxon>Arthropoda</taxon>
        <taxon>Chelicerata</taxon>
        <taxon>Arachnida</taxon>
        <taxon>Acari</taxon>
        <taxon>Parasitiformes</taxon>
        <taxon>Ixodida</taxon>
        <taxon>Ixodoidea</taxon>
        <taxon>Ixodidae</taxon>
        <taxon>Amblyomminae</taxon>
        <taxon>Amblyomma</taxon>
    </lineage>
</organism>
<evidence type="ECO:0000313" key="9">
    <source>
        <dbReference type="Proteomes" id="UP001321473"/>
    </source>
</evidence>
<dbReference type="Gene3D" id="3.40.640.10">
    <property type="entry name" value="Type I PLP-dependent aspartate aminotransferase-like (Major domain)"/>
    <property type="match status" value="1"/>
</dbReference>
<evidence type="ECO:0000256" key="5">
    <source>
        <dbReference type="ARBA" id="ARBA00022898"/>
    </source>
</evidence>
<comment type="cofactor">
    <cofactor evidence="1">
        <name>pyridoxal 5'-phosphate</name>
        <dbReference type="ChEBI" id="CHEBI:597326"/>
    </cofactor>
</comment>
<comment type="pathway">
    <text evidence="6">Amino-acid degradation; L-kynurenine degradation; kynurenate from L-kynurenine: step 1/2.</text>
</comment>
<evidence type="ECO:0000256" key="2">
    <source>
        <dbReference type="ARBA" id="ARBA00012751"/>
    </source>
</evidence>
<dbReference type="PANTHER" id="PTHR43807:SF20">
    <property type="entry name" value="FI04487P"/>
    <property type="match status" value="1"/>
</dbReference>
<dbReference type="CDD" id="cd00609">
    <property type="entry name" value="AAT_like"/>
    <property type="match status" value="1"/>
</dbReference>
<proteinExistence type="predicted"/>
<dbReference type="EC" id="2.6.1.7" evidence="2"/>
<dbReference type="InterPro" id="IPR015422">
    <property type="entry name" value="PyrdxlP-dep_Trfase_small"/>
</dbReference>
<dbReference type="AlphaFoldDB" id="A0AAQ4D6D1"/>
<dbReference type="Gene3D" id="3.90.1150.10">
    <property type="entry name" value="Aspartate Aminotransferase, domain 1"/>
    <property type="match status" value="2"/>
</dbReference>
<comment type="caution">
    <text evidence="8">The sequence shown here is derived from an EMBL/GenBank/DDBJ whole genome shotgun (WGS) entry which is preliminary data.</text>
</comment>
<evidence type="ECO:0000259" key="7">
    <source>
        <dbReference type="Pfam" id="PF00155"/>
    </source>
</evidence>
<keyword evidence="4" id="KW-0808">Transferase</keyword>
<sequence length="350" mass="38605">MQVGNRVRISRPQRCISTCALRTADRDERNMTSLGPAKRTQQLQDTEGLDIAQPLQDIECVDLRSGCPDVPPADFVVEALQEAISQDALHQYTRDLGHVRLVNALARMYSLLTERDIDPLNEILVTVGAHGALHDTFQGLVNPGDEVIIIEPFSNRYESMVRMADGVPVFVPLRLKKEVAGTTADWILDRQELASKFNPNTRMIILNTPHCPTGKEAIAVALENVTKQIADPAGYLSTLSASMQKKRDFMCRAMSSAGIQSTIPEAGHFIVCDFSSIASKVQLEGKEPKECMLATWLLKTKNLLVFPLSACYSADHRHLAGYRMRICFAKRDSVLEKAAAVLSQLAAVSS</sequence>
<dbReference type="GO" id="GO:0005739">
    <property type="term" value="C:mitochondrion"/>
    <property type="evidence" value="ECO:0007669"/>
    <property type="project" value="TreeGrafter"/>
</dbReference>
<dbReference type="EMBL" id="JARKHS020034593">
    <property type="protein sequence ID" value="KAK8758021.1"/>
    <property type="molecule type" value="Genomic_DNA"/>
</dbReference>
<dbReference type="InterPro" id="IPR004839">
    <property type="entry name" value="Aminotransferase_I/II_large"/>
</dbReference>
<evidence type="ECO:0000313" key="8">
    <source>
        <dbReference type="EMBL" id="KAK8758021.1"/>
    </source>
</evidence>
<evidence type="ECO:0000256" key="6">
    <source>
        <dbReference type="ARBA" id="ARBA00024016"/>
    </source>
</evidence>
<keyword evidence="5" id="KW-0663">Pyridoxal phosphate</keyword>
<feature type="domain" description="Aminotransferase class I/classII large" evidence="7">
    <location>
        <begin position="59"/>
        <end position="223"/>
    </location>
</feature>
<dbReference type="InterPro" id="IPR051326">
    <property type="entry name" value="Kynurenine-oxoglutarate_AT"/>
</dbReference>